<evidence type="ECO:0000256" key="1">
    <source>
        <dbReference type="ARBA" id="ARBA00008857"/>
    </source>
</evidence>
<accession>A0A4R7LFX3</accession>
<dbReference type="PROSITE" id="PS51898">
    <property type="entry name" value="TYR_RECOMBINASE"/>
    <property type="match status" value="1"/>
</dbReference>
<dbReference type="PANTHER" id="PTHR30629:SF2">
    <property type="entry name" value="PROPHAGE INTEGRASE INTS-RELATED"/>
    <property type="match status" value="1"/>
</dbReference>
<dbReference type="InterPro" id="IPR050808">
    <property type="entry name" value="Phage_Integrase"/>
</dbReference>
<keyword evidence="7" id="KW-1185">Reference proteome</keyword>
<dbReference type="InterPro" id="IPR011010">
    <property type="entry name" value="DNA_brk_join_enz"/>
</dbReference>
<dbReference type="EMBL" id="SOBH01000004">
    <property type="protein sequence ID" value="TDT73326.1"/>
    <property type="molecule type" value="Genomic_DNA"/>
</dbReference>
<dbReference type="AlphaFoldDB" id="A0A4R7LFX3"/>
<dbReference type="RefSeq" id="WP_134016680.1">
    <property type="nucleotide sequence ID" value="NZ_SOBH01000004.1"/>
</dbReference>
<reference evidence="6 7" key="1">
    <citation type="submission" date="2019-03" db="EMBL/GenBank/DDBJ databases">
        <title>Genomic Encyclopedia of Archaeal and Bacterial Type Strains, Phase II (KMG-II): from individual species to whole genera.</title>
        <authorList>
            <person name="Goeker M."/>
        </authorList>
    </citation>
    <scope>NUCLEOTIDE SEQUENCE [LARGE SCALE GENOMIC DNA]</scope>
    <source>
        <strain evidence="6 7">DSM 29467</strain>
    </source>
</reference>
<evidence type="ECO:0000313" key="6">
    <source>
        <dbReference type="EMBL" id="TDT73326.1"/>
    </source>
</evidence>
<dbReference type="OrthoDB" id="9795573at2"/>
<protein>
    <submittedName>
        <fullName evidence="6">Integrase</fullName>
    </submittedName>
</protein>
<proteinExistence type="inferred from homology"/>
<dbReference type="InterPro" id="IPR038488">
    <property type="entry name" value="Integrase_DNA-bd_sf"/>
</dbReference>
<keyword evidence="4" id="KW-0233">DNA recombination</keyword>
<dbReference type="Pfam" id="PF00589">
    <property type="entry name" value="Phage_integrase"/>
    <property type="match status" value="1"/>
</dbReference>
<organism evidence="6 7">
    <name type="scientific">Litoreibacter halocynthiae</name>
    <dbReference type="NCBI Taxonomy" id="1242689"/>
    <lineage>
        <taxon>Bacteria</taxon>
        <taxon>Pseudomonadati</taxon>
        <taxon>Pseudomonadota</taxon>
        <taxon>Alphaproteobacteria</taxon>
        <taxon>Rhodobacterales</taxon>
        <taxon>Roseobacteraceae</taxon>
        <taxon>Litoreibacter</taxon>
    </lineage>
</organism>
<keyword evidence="3" id="KW-0238">DNA-binding</keyword>
<dbReference type="CDD" id="cd00801">
    <property type="entry name" value="INT_P4_C"/>
    <property type="match status" value="1"/>
</dbReference>
<dbReference type="GO" id="GO:0003677">
    <property type="term" value="F:DNA binding"/>
    <property type="evidence" value="ECO:0007669"/>
    <property type="project" value="UniProtKB-KW"/>
</dbReference>
<sequence>MTRAINKLSAQAVKAADAGKYSDGGGLWVFKNEDGGGKWVLRVHVHGRRREMGLGGYPAVSLKEARLEAEKWRSVVRQGQDPIKLREKQARDSARNLHLLSDVALDAFESRKAELKGDGKAGRWFSPLELHILPKLGKVPVSDIDQRDIRDVLAPIWHDKAETARKAMNRLSICLRHAAALGLEVDLQATEKAKALLGKQRHQTQNVPALHWQDVPAFYQSLNEGTVTELALRLLILTAQRSAPVRFLHLDQIEGDVWTVPASRMKGRIGTTTDFRVPLSTEAQAVIEQAKAFARDGFLFAGVRRGVISDATMSKYMNRRGMKERPHGFRSSFRDWAAEATNAPHEVAETCMGHVVGGKVERAYRRTDFLEQRRVLMERWSGLCCGTPSQIVRFANAQHQ</sequence>
<dbReference type="InterPro" id="IPR053876">
    <property type="entry name" value="Phage_int_M"/>
</dbReference>
<dbReference type="Gene3D" id="3.30.160.390">
    <property type="entry name" value="Integrase, DNA-binding domain"/>
    <property type="match status" value="1"/>
</dbReference>
<dbReference type="GO" id="GO:0015074">
    <property type="term" value="P:DNA integration"/>
    <property type="evidence" value="ECO:0007669"/>
    <property type="project" value="UniProtKB-KW"/>
</dbReference>
<evidence type="ECO:0000256" key="3">
    <source>
        <dbReference type="ARBA" id="ARBA00023125"/>
    </source>
</evidence>
<gene>
    <name evidence="6" type="ORF">BDE40_3513</name>
</gene>
<evidence type="ECO:0000259" key="5">
    <source>
        <dbReference type="PROSITE" id="PS51898"/>
    </source>
</evidence>
<dbReference type="InterPro" id="IPR010998">
    <property type="entry name" value="Integrase_recombinase_N"/>
</dbReference>
<keyword evidence="2" id="KW-0229">DNA integration</keyword>
<comment type="caution">
    <text evidence="6">The sequence shown here is derived from an EMBL/GenBank/DDBJ whole genome shotgun (WGS) entry which is preliminary data.</text>
</comment>
<dbReference type="Proteomes" id="UP000294563">
    <property type="component" value="Unassembled WGS sequence"/>
</dbReference>
<dbReference type="InterPro" id="IPR002104">
    <property type="entry name" value="Integrase_catalytic"/>
</dbReference>
<dbReference type="GO" id="GO:0006310">
    <property type="term" value="P:DNA recombination"/>
    <property type="evidence" value="ECO:0007669"/>
    <property type="project" value="UniProtKB-KW"/>
</dbReference>
<comment type="similarity">
    <text evidence="1">Belongs to the 'phage' integrase family.</text>
</comment>
<dbReference type="InterPro" id="IPR025166">
    <property type="entry name" value="Integrase_DNA_bind_dom"/>
</dbReference>
<dbReference type="SUPFAM" id="SSF56349">
    <property type="entry name" value="DNA breaking-rejoining enzymes"/>
    <property type="match status" value="1"/>
</dbReference>
<evidence type="ECO:0000256" key="4">
    <source>
        <dbReference type="ARBA" id="ARBA00023172"/>
    </source>
</evidence>
<dbReference type="Gene3D" id="1.10.150.130">
    <property type="match status" value="1"/>
</dbReference>
<evidence type="ECO:0000256" key="2">
    <source>
        <dbReference type="ARBA" id="ARBA00022908"/>
    </source>
</evidence>
<name>A0A4R7LFX3_9RHOB</name>
<dbReference type="PANTHER" id="PTHR30629">
    <property type="entry name" value="PROPHAGE INTEGRASE"/>
    <property type="match status" value="1"/>
</dbReference>
<evidence type="ECO:0000313" key="7">
    <source>
        <dbReference type="Proteomes" id="UP000294563"/>
    </source>
</evidence>
<dbReference type="Pfam" id="PF22022">
    <property type="entry name" value="Phage_int_M"/>
    <property type="match status" value="1"/>
</dbReference>
<dbReference type="InterPro" id="IPR013762">
    <property type="entry name" value="Integrase-like_cat_sf"/>
</dbReference>
<dbReference type="Pfam" id="PF13356">
    <property type="entry name" value="Arm-DNA-bind_3"/>
    <property type="match status" value="1"/>
</dbReference>
<feature type="domain" description="Tyr recombinase" evidence="5">
    <location>
        <begin position="205"/>
        <end position="377"/>
    </location>
</feature>
<dbReference type="Gene3D" id="1.10.443.10">
    <property type="entry name" value="Intergrase catalytic core"/>
    <property type="match status" value="1"/>
</dbReference>